<proteinExistence type="predicted"/>
<dbReference type="PANTHER" id="PTHR47992">
    <property type="entry name" value="PROTEIN PHOSPHATASE"/>
    <property type="match status" value="1"/>
</dbReference>
<dbReference type="Pfam" id="PF00481">
    <property type="entry name" value="PP2C"/>
    <property type="match status" value="1"/>
</dbReference>
<evidence type="ECO:0000313" key="3">
    <source>
        <dbReference type="EMBL" id="CDJ39483.1"/>
    </source>
</evidence>
<feature type="domain" description="PPM-type phosphatase" evidence="2">
    <location>
        <begin position="108"/>
        <end position="548"/>
    </location>
</feature>
<accession>U6KRE4</accession>
<feature type="region of interest" description="Disordered" evidence="1">
    <location>
        <begin position="188"/>
        <end position="216"/>
    </location>
</feature>
<feature type="region of interest" description="Disordered" evidence="1">
    <location>
        <begin position="1"/>
        <end position="105"/>
    </location>
</feature>
<feature type="compositionally biased region" description="Low complexity" evidence="1">
    <location>
        <begin position="1"/>
        <end position="55"/>
    </location>
</feature>
<reference evidence="3" key="1">
    <citation type="submission" date="2013-10" db="EMBL/GenBank/DDBJ databases">
        <title>Genomic analysis of the causative agents of coccidiosis in chickens.</title>
        <authorList>
            <person name="Reid A.J."/>
            <person name="Blake D."/>
            <person name="Billington K."/>
            <person name="Browne H."/>
            <person name="Dunn M."/>
            <person name="Hung S."/>
            <person name="Kawahara F."/>
            <person name="Miranda-Saavedra D."/>
            <person name="Mourier T."/>
            <person name="Nagra H."/>
            <person name="Otto T.D."/>
            <person name="Rawlings N."/>
            <person name="Sanchez A."/>
            <person name="Sanders M."/>
            <person name="Subramaniam C."/>
            <person name="Tay Y."/>
            <person name="Dear P."/>
            <person name="Doerig C."/>
            <person name="Gruber A."/>
            <person name="Parkinson J."/>
            <person name="Shirley M."/>
            <person name="Wan K.L."/>
            <person name="Berriman M."/>
            <person name="Tomley F."/>
            <person name="Pain A."/>
        </authorList>
    </citation>
    <scope>NUCLEOTIDE SEQUENCE [LARGE SCALE GENOMIC DNA]</scope>
    <source>
        <strain evidence="3">Houghton</strain>
    </source>
</reference>
<feature type="compositionally biased region" description="Pro residues" evidence="1">
    <location>
        <begin position="93"/>
        <end position="103"/>
    </location>
</feature>
<dbReference type="SUPFAM" id="SSF81606">
    <property type="entry name" value="PP2C-like"/>
    <property type="match status" value="1"/>
</dbReference>
<dbReference type="InterPro" id="IPR036457">
    <property type="entry name" value="PPM-type-like_dom_sf"/>
</dbReference>
<dbReference type="OrthoDB" id="10264738at2759"/>
<dbReference type="PROSITE" id="PS51746">
    <property type="entry name" value="PPM_2"/>
    <property type="match status" value="1"/>
</dbReference>
<organism evidence="3 4">
    <name type="scientific">Eimeria tenella</name>
    <name type="common">Coccidian parasite</name>
    <dbReference type="NCBI Taxonomy" id="5802"/>
    <lineage>
        <taxon>Eukaryota</taxon>
        <taxon>Sar</taxon>
        <taxon>Alveolata</taxon>
        <taxon>Apicomplexa</taxon>
        <taxon>Conoidasida</taxon>
        <taxon>Coccidia</taxon>
        <taxon>Eucoccidiorida</taxon>
        <taxon>Eimeriorina</taxon>
        <taxon>Eimeriidae</taxon>
        <taxon>Eimeria</taxon>
    </lineage>
</organism>
<dbReference type="GeneID" id="25252527"/>
<dbReference type="EMBL" id="HG674448">
    <property type="protein sequence ID" value="CDJ39483.1"/>
    <property type="molecule type" value="Genomic_DNA"/>
</dbReference>
<evidence type="ECO:0000313" key="4">
    <source>
        <dbReference type="Proteomes" id="UP000030747"/>
    </source>
</evidence>
<name>U6KRE4_EIMTE</name>
<feature type="compositionally biased region" description="Low complexity" evidence="1">
    <location>
        <begin position="70"/>
        <end position="85"/>
    </location>
</feature>
<reference evidence="3" key="2">
    <citation type="submission" date="2013-10" db="EMBL/GenBank/DDBJ databases">
        <authorList>
            <person name="Aslett M."/>
        </authorList>
    </citation>
    <scope>NUCLEOTIDE SEQUENCE [LARGE SCALE GENOMIC DNA]</scope>
    <source>
        <strain evidence="3">Houghton</strain>
    </source>
</reference>
<dbReference type="AlphaFoldDB" id="U6KRE4"/>
<dbReference type="Proteomes" id="UP000030747">
    <property type="component" value="Unassembled WGS sequence"/>
</dbReference>
<dbReference type="VEuPathDB" id="ToxoDB:ETH2_1042600"/>
<sequence>MADESPAAAAASQDGASSGESPPAPPGASSVSSGASLGAPGASPPAAAAAAAAAGECLTSPDASAPSPPAATAVAPPAAAAAAEGGPTGGPLGGPPEGPPGAPPLQQQVFVRHMQGRRGTQEDRHVIIKDLRDLLPAERKGEVDKWGCGSASLVALFDGHRGCACSDFCVSFLPERLADLLTRQLPQQLQRSSSSSSDNGSGSNSGGGSSKEPADGAAAAAWAAPAAAAEDAAAAAAAAEAGRADKAAAAASPAAAADEAKAPTAAAAAAAADLAMCPLSAASFSSVAPVGPVASACVCPRLQQLLQQQQRLLLLPEGLLLLLPSLYQRVHSAFKQTDRTFINKFKSKAAAAGCTAVLLLTLGRLAAVAWLGDSRAVAGVQQQQQQQQQQRRFAAVRLTEDHKPNRKEEKERIEKAGGHVLTINGVARVAPKDYEERVKRLKHEQCTMGGSSQQPSTLLAVSRSLGDKDLKSEGLVSSTPELVLLLLQQQLRFIVLACDGLWDVLTDQEVVDAVGAQLNDPEAAASDLVKRAFERGSQDNLTAIVVVFN</sequence>
<gene>
    <name evidence="3" type="ORF">ETH_00016865</name>
</gene>
<protein>
    <submittedName>
        <fullName evidence="3">Protein phosphatase 2C, putative</fullName>
    </submittedName>
</protein>
<dbReference type="OMA" id="CFHATEN"/>
<dbReference type="SMART" id="SM00332">
    <property type="entry name" value="PP2Cc"/>
    <property type="match status" value="1"/>
</dbReference>
<feature type="compositionally biased region" description="Low complexity" evidence="1">
    <location>
        <begin position="188"/>
        <end position="202"/>
    </location>
</feature>
<dbReference type="RefSeq" id="XP_013230238.1">
    <property type="nucleotide sequence ID" value="XM_013374784.1"/>
</dbReference>
<dbReference type="GO" id="GO:0004722">
    <property type="term" value="F:protein serine/threonine phosphatase activity"/>
    <property type="evidence" value="ECO:0007669"/>
    <property type="project" value="InterPro"/>
</dbReference>
<keyword evidence="4" id="KW-1185">Reference proteome</keyword>
<evidence type="ECO:0000259" key="2">
    <source>
        <dbReference type="PROSITE" id="PS51746"/>
    </source>
</evidence>
<evidence type="ECO:0000256" key="1">
    <source>
        <dbReference type="SAM" id="MobiDB-lite"/>
    </source>
</evidence>
<dbReference type="VEuPathDB" id="ToxoDB:ETH_00016865"/>
<dbReference type="CDD" id="cd00143">
    <property type="entry name" value="PP2Cc"/>
    <property type="match status" value="1"/>
</dbReference>
<dbReference type="InterPro" id="IPR015655">
    <property type="entry name" value="PP2C"/>
</dbReference>
<dbReference type="InterPro" id="IPR001932">
    <property type="entry name" value="PPM-type_phosphatase-like_dom"/>
</dbReference>
<dbReference type="Gene3D" id="3.60.40.10">
    <property type="entry name" value="PPM-type phosphatase domain"/>
    <property type="match status" value="2"/>
</dbReference>